<sequence>MLSGVFGFLPSDKSVFLENVRCDRAVVPLAKINVESDIRSGPVKIAVWDKMPYQGVDLLLGNDFCGGKVFPSPHVTSKPVPEFPVSEMENAQSIYPACAVTRAQRKRESNNDNDQDEVHLAVTDLAIVNDLGEEASCSVDKLSPSELTQLQKADPELMS</sequence>
<dbReference type="EMBL" id="JAWQEG010000033">
    <property type="protein sequence ID" value="KAK3895696.1"/>
    <property type="molecule type" value="Genomic_DNA"/>
</dbReference>
<evidence type="ECO:0000313" key="2">
    <source>
        <dbReference type="Proteomes" id="UP001286313"/>
    </source>
</evidence>
<keyword evidence="2" id="KW-1185">Reference proteome</keyword>
<organism evidence="1 2">
    <name type="scientific">Petrolisthes cinctipes</name>
    <name type="common">Flat porcelain crab</name>
    <dbReference type="NCBI Taxonomy" id="88211"/>
    <lineage>
        <taxon>Eukaryota</taxon>
        <taxon>Metazoa</taxon>
        <taxon>Ecdysozoa</taxon>
        <taxon>Arthropoda</taxon>
        <taxon>Crustacea</taxon>
        <taxon>Multicrustacea</taxon>
        <taxon>Malacostraca</taxon>
        <taxon>Eumalacostraca</taxon>
        <taxon>Eucarida</taxon>
        <taxon>Decapoda</taxon>
        <taxon>Pleocyemata</taxon>
        <taxon>Anomura</taxon>
        <taxon>Galatheoidea</taxon>
        <taxon>Porcellanidae</taxon>
        <taxon>Petrolisthes</taxon>
    </lineage>
</organism>
<evidence type="ECO:0000313" key="1">
    <source>
        <dbReference type="EMBL" id="KAK3895696.1"/>
    </source>
</evidence>
<proteinExistence type="predicted"/>
<comment type="caution">
    <text evidence="1">The sequence shown here is derived from an EMBL/GenBank/DDBJ whole genome shotgun (WGS) entry which is preliminary data.</text>
</comment>
<reference evidence="1" key="1">
    <citation type="submission" date="2023-10" db="EMBL/GenBank/DDBJ databases">
        <title>Genome assemblies of two species of porcelain crab, Petrolisthes cinctipes and Petrolisthes manimaculis (Anomura: Porcellanidae).</title>
        <authorList>
            <person name="Angst P."/>
        </authorList>
    </citation>
    <scope>NUCLEOTIDE SEQUENCE</scope>
    <source>
        <strain evidence="1">PB745_01</strain>
        <tissue evidence="1">Gill</tissue>
    </source>
</reference>
<gene>
    <name evidence="1" type="ORF">Pcinc_000619</name>
</gene>
<accession>A0AAE1GPI2</accession>
<protein>
    <submittedName>
        <fullName evidence="1">Uncharacterized protein</fullName>
    </submittedName>
</protein>
<dbReference type="AlphaFoldDB" id="A0AAE1GPI2"/>
<dbReference type="Proteomes" id="UP001286313">
    <property type="component" value="Unassembled WGS sequence"/>
</dbReference>
<name>A0AAE1GPI2_PETCI</name>